<dbReference type="CDD" id="cd07377">
    <property type="entry name" value="WHTH_GntR"/>
    <property type="match status" value="1"/>
</dbReference>
<comment type="caution">
    <text evidence="5">The sequence shown here is derived from an EMBL/GenBank/DDBJ whole genome shotgun (WGS) entry which is preliminary data.</text>
</comment>
<accession>A0A430HX69</accession>
<keyword evidence="1" id="KW-0805">Transcription regulation</keyword>
<evidence type="ECO:0000256" key="2">
    <source>
        <dbReference type="ARBA" id="ARBA00023125"/>
    </source>
</evidence>
<keyword evidence="3" id="KW-0804">Transcription</keyword>
<dbReference type="OrthoDB" id="4084810at2"/>
<dbReference type="RefSeq" id="WP_126121353.1">
    <property type="nucleotide sequence ID" value="NZ_RXHJ01000014.1"/>
</dbReference>
<evidence type="ECO:0000313" key="5">
    <source>
        <dbReference type="EMBL" id="RSZ61965.1"/>
    </source>
</evidence>
<proteinExistence type="predicted"/>
<feature type="domain" description="HTH gntR-type" evidence="4">
    <location>
        <begin position="7"/>
        <end position="74"/>
    </location>
</feature>
<dbReference type="PANTHER" id="PTHR43537:SF24">
    <property type="entry name" value="GLUCONATE OPERON TRANSCRIPTIONAL REPRESSOR"/>
    <property type="match status" value="1"/>
</dbReference>
<dbReference type="GO" id="GO:0003700">
    <property type="term" value="F:DNA-binding transcription factor activity"/>
    <property type="evidence" value="ECO:0007669"/>
    <property type="project" value="InterPro"/>
</dbReference>
<gene>
    <name evidence="5" type="ORF">EAH68_10855</name>
</gene>
<dbReference type="SMART" id="SM00895">
    <property type="entry name" value="FCD"/>
    <property type="match status" value="1"/>
</dbReference>
<dbReference type="Gene3D" id="1.20.120.530">
    <property type="entry name" value="GntR ligand-binding domain-like"/>
    <property type="match status" value="1"/>
</dbReference>
<dbReference type="SMART" id="SM00345">
    <property type="entry name" value="HTH_GNTR"/>
    <property type="match status" value="1"/>
</dbReference>
<keyword evidence="2" id="KW-0238">DNA-binding</keyword>
<evidence type="ECO:0000256" key="3">
    <source>
        <dbReference type="ARBA" id="ARBA00023163"/>
    </source>
</evidence>
<dbReference type="Pfam" id="PF00392">
    <property type="entry name" value="GntR"/>
    <property type="match status" value="1"/>
</dbReference>
<dbReference type="EMBL" id="RXHJ01000014">
    <property type="protein sequence ID" value="RSZ61965.1"/>
    <property type="molecule type" value="Genomic_DNA"/>
</dbReference>
<sequence length="227" mass="26058">MTEPDRLNKAEYAYVWLRDRIRSREYEPGHRLVLSSIAAELEVSPVPVREAIRQLEAEGLVTYERNVGARVSTLNQDAYFETMETVALLEGRATALSIPHLGPGQLAKARELNEKMEATLQDFDPQAFTELNRKFHRTLFGACPNKRLLELLYEEWDRLDYFRDSTFRFIPQRARSSVAEHFQLVGLIEAGADPTYVEQKARDHRLATSTTYRNIIESTDSPSTAHD</sequence>
<protein>
    <submittedName>
        <fullName evidence="5">GntR family transcriptional regulator</fullName>
    </submittedName>
</protein>
<dbReference type="AlphaFoldDB" id="A0A430HX69"/>
<dbReference type="PROSITE" id="PS50949">
    <property type="entry name" value="HTH_GNTR"/>
    <property type="match status" value="1"/>
</dbReference>
<dbReference type="InterPro" id="IPR011711">
    <property type="entry name" value="GntR_C"/>
</dbReference>
<dbReference type="PANTHER" id="PTHR43537">
    <property type="entry name" value="TRANSCRIPTIONAL REGULATOR, GNTR FAMILY"/>
    <property type="match status" value="1"/>
</dbReference>
<evidence type="ECO:0000313" key="6">
    <source>
        <dbReference type="Proteomes" id="UP000274907"/>
    </source>
</evidence>
<evidence type="ECO:0000256" key="1">
    <source>
        <dbReference type="ARBA" id="ARBA00023015"/>
    </source>
</evidence>
<dbReference type="InterPro" id="IPR036390">
    <property type="entry name" value="WH_DNA-bd_sf"/>
</dbReference>
<evidence type="ECO:0000259" key="4">
    <source>
        <dbReference type="PROSITE" id="PS50949"/>
    </source>
</evidence>
<dbReference type="InterPro" id="IPR000524">
    <property type="entry name" value="Tscrpt_reg_HTH_GntR"/>
</dbReference>
<keyword evidence="6" id="KW-1185">Reference proteome</keyword>
<dbReference type="SUPFAM" id="SSF48008">
    <property type="entry name" value="GntR ligand-binding domain-like"/>
    <property type="match status" value="1"/>
</dbReference>
<dbReference type="Pfam" id="PF07729">
    <property type="entry name" value="FCD"/>
    <property type="match status" value="1"/>
</dbReference>
<dbReference type="InterPro" id="IPR036388">
    <property type="entry name" value="WH-like_DNA-bd_sf"/>
</dbReference>
<dbReference type="Proteomes" id="UP000274907">
    <property type="component" value="Unassembled WGS sequence"/>
</dbReference>
<name>A0A430HX69_9CORY</name>
<reference evidence="5 6" key="1">
    <citation type="submission" date="2018-12" db="EMBL/GenBank/DDBJ databases">
        <title>YIM 101343 draft genome.</title>
        <authorList>
            <person name="Chen X."/>
        </authorList>
    </citation>
    <scope>NUCLEOTIDE SEQUENCE [LARGE SCALE GENOMIC DNA]</scope>
    <source>
        <strain evidence="5 6">YIM 101343</strain>
    </source>
</reference>
<organism evidence="5 6">
    <name type="scientific">Corynebacterium hylobatis</name>
    <dbReference type="NCBI Taxonomy" id="1859290"/>
    <lineage>
        <taxon>Bacteria</taxon>
        <taxon>Bacillati</taxon>
        <taxon>Actinomycetota</taxon>
        <taxon>Actinomycetes</taxon>
        <taxon>Mycobacteriales</taxon>
        <taxon>Corynebacteriaceae</taxon>
        <taxon>Corynebacterium</taxon>
    </lineage>
</organism>
<dbReference type="InterPro" id="IPR008920">
    <property type="entry name" value="TF_FadR/GntR_C"/>
</dbReference>
<dbReference type="SUPFAM" id="SSF46785">
    <property type="entry name" value="Winged helix' DNA-binding domain"/>
    <property type="match status" value="1"/>
</dbReference>
<dbReference type="Gene3D" id="1.10.10.10">
    <property type="entry name" value="Winged helix-like DNA-binding domain superfamily/Winged helix DNA-binding domain"/>
    <property type="match status" value="1"/>
</dbReference>
<dbReference type="GO" id="GO:0003677">
    <property type="term" value="F:DNA binding"/>
    <property type="evidence" value="ECO:0007669"/>
    <property type="project" value="UniProtKB-KW"/>
</dbReference>